<gene>
    <name evidence="1" type="ORF">DFR29_110235</name>
</gene>
<evidence type="ECO:0000313" key="1">
    <source>
        <dbReference type="EMBL" id="TDR41751.1"/>
    </source>
</evidence>
<evidence type="ECO:0000313" key="2">
    <source>
        <dbReference type="Proteomes" id="UP000295293"/>
    </source>
</evidence>
<dbReference type="RefSeq" id="WP_133819821.1">
    <property type="nucleotide sequence ID" value="NZ_SNZH01000010.1"/>
</dbReference>
<keyword evidence="2" id="KW-1185">Reference proteome</keyword>
<proteinExistence type="predicted"/>
<accession>A0A4R6YTT1</accession>
<dbReference type="EMBL" id="SNZH01000010">
    <property type="protein sequence ID" value="TDR41751.1"/>
    <property type="molecule type" value="Genomic_DNA"/>
</dbReference>
<protein>
    <submittedName>
        <fullName evidence="1">Uncharacterized protein</fullName>
    </submittedName>
</protein>
<name>A0A4R6YTT1_9GAMM</name>
<comment type="caution">
    <text evidence="1">The sequence shown here is derived from an EMBL/GenBank/DDBJ whole genome shotgun (WGS) entry which is preliminary data.</text>
</comment>
<dbReference type="Proteomes" id="UP000295293">
    <property type="component" value="Unassembled WGS sequence"/>
</dbReference>
<sequence length="144" mass="14612">MCLLPNDAGDGDDSASHLQNFPTISTLIWASVAARPATDVSATVNATLDTAPGMFRMDAYCSPGCDDVGPAGGRPHAQSFIGTVQVTLPAAARTLKVNVVLPSIANSLVIGLAATAAAGNTSPIGTCFALINTPFDTVFGDSFD</sequence>
<dbReference type="AlphaFoldDB" id="A0A4R6YTT1"/>
<organism evidence="1 2">
    <name type="scientific">Tahibacter aquaticus</name>
    <dbReference type="NCBI Taxonomy" id="520092"/>
    <lineage>
        <taxon>Bacteria</taxon>
        <taxon>Pseudomonadati</taxon>
        <taxon>Pseudomonadota</taxon>
        <taxon>Gammaproteobacteria</taxon>
        <taxon>Lysobacterales</taxon>
        <taxon>Rhodanobacteraceae</taxon>
        <taxon>Tahibacter</taxon>
    </lineage>
</organism>
<reference evidence="1 2" key="1">
    <citation type="submission" date="2019-03" db="EMBL/GenBank/DDBJ databases">
        <title>Genomic Encyclopedia of Type Strains, Phase IV (KMG-IV): sequencing the most valuable type-strain genomes for metagenomic binning, comparative biology and taxonomic classification.</title>
        <authorList>
            <person name="Goeker M."/>
        </authorList>
    </citation>
    <scope>NUCLEOTIDE SEQUENCE [LARGE SCALE GENOMIC DNA]</scope>
    <source>
        <strain evidence="1 2">DSM 21667</strain>
    </source>
</reference>